<dbReference type="InParanoid" id="A0A200Q590"/>
<keyword evidence="3" id="KW-1185">Reference proteome</keyword>
<reference evidence="2 3" key="1">
    <citation type="journal article" date="2017" name="Mol. Plant">
        <title>The Genome of Medicinal Plant Macleaya cordata Provides New Insights into Benzylisoquinoline Alkaloids Metabolism.</title>
        <authorList>
            <person name="Liu X."/>
            <person name="Liu Y."/>
            <person name="Huang P."/>
            <person name="Ma Y."/>
            <person name="Qing Z."/>
            <person name="Tang Q."/>
            <person name="Cao H."/>
            <person name="Cheng P."/>
            <person name="Zheng Y."/>
            <person name="Yuan Z."/>
            <person name="Zhou Y."/>
            <person name="Liu J."/>
            <person name="Tang Z."/>
            <person name="Zhuo Y."/>
            <person name="Zhang Y."/>
            <person name="Yu L."/>
            <person name="Huang J."/>
            <person name="Yang P."/>
            <person name="Peng Q."/>
            <person name="Zhang J."/>
            <person name="Jiang W."/>
            <person name="Zhang Z."/>
            <person name="Lin K."/>
            <person name="Ro D.K."/>
            <person name="Chen X."/>
            <person name="Xiong X."/>
            <person name="Shang Y."/>
            <person name="Huang S."/>
            <person name="Zeng J."/>
        </authorList>
    </citation>
    <scope>NUCLEOTIDE SEQUENCE [LARGE SCALE GENOMIC DNA]</scope>
    <source>
        <strain evidence="3">cv. BLH2017</strain>
        <tissue evidence="2">Root</tissue>
    </source>
</reference>
<proteinExistence type="predicted"/>
<gene>
    <name evidence="2" type="ORF">BVC80_8999g18</name>
</gene>
<dbReference type="AlphaFoldDB" id="A0A200Q590"/>
<dbReference type="InterPro" id="IPR025558">
    <property type="entry name" value="DUF4283"/>
</dbReference>
<sequence length="91" mass="9963">MKDGIPAIRFSPHDMHRSEQKMAHALILKFSAGRPSINDIKSHIDLHWGLSGKLVVGIIDPRHILLNLTSEADVLKTMKGLESRGGLGSLS</sequence>
<name>A0A200Q590_MACCD</name>
<comment type="caution">
    <text evidence="2">The sequence shown here is derived from an EMBL/GenBank/DDBJ whole genome shotgun (WGS) entry which is preliminary data.</text>
</comment>
<dbReference type="OrthoDB" id="2002688at2759"/>
<protein>
    <recommendedName>
        <fullName evidence="1">DUF4283 domain-containing protein</fullName>
    </recommendedName>
</protein>
<feature type="domain" description="DUF4283" evidence="1">
    <location>
        <begin position="20"/>
        <end position="79"/>
    </location>
</feature>
<organism evidence="2 3">
    <name type="scientific">Macleaya cordata</name>
    <name type="common">Five-seeded plume-poppy</name>
    <name type="synonym">Bocconia cordata</name>
    <dbReference type="NCBI Taxonomy" id="56857"/>
    <lineage>
        <taxon>Eukaryota</taxon>
        <taxon>Viridiplantae</taxon>
        <taxon>Streptophyta</taxon>
        <taxon>Embryophyta</taxon>
        <taxon>Tracheophyta</taxon>
        <taxon>Spermatophyta</taxon>
        <taxon>Magnoliopsida</taxon>
        <taxon>Ranunculales</taxon>
        <taxon>Papaveraceae</taxon>
        <taxon>Papaveroideae</taxon>
        <taxon>Macleaya</taxon>
    </lineage>
</organism>
<dbReference type="Proteomes" id="UP000195402">
    <property type="component" value="Unassembled WGS sequence"/>
</dbReference>
<dbReference type="Pfam" id="PF14111">
    <property type="entry name" value="DUF4283"/>
    <property type="match status" value="1"/>
</dbReference>
<accession>A0A200Q590</accession>
<evidence type="ECO:0000313" key="3">
    <source>
        <dbReference type="Proteomes" id="UP000195402"/>
    </source>
</evidence>
<dbReference type="EMBL" id="MVGT01003039">
    <property type="protein sequence ID" value="OVA05655.1"/>
    <property type="molecule type" value="Genomic_DNA"/>
</dbReference>
<evidence type="ECO:0000313" key="2">
    <source>
        <dbReference type="EMBL" id="OVA05655.1"/>
    </source>
</evidence>
<evidence type="ECO:0000259" key="1">
    <source>
        <dbReference type="Pfam" id="PF14111"/>
    </source>
</evidence>